<feature type="compositionally biased region" description="Gly residues" evidence="2">
    <location>
        <begin position="492"/>
        <end position="503"/>
    </location>
</feature>
<dbReference type="RefSeq" id="WP_267622956.1">
    <property type="nucleotide sequence ID" value="NZ_JAODIW010000006.1"/>
</dbReference>
<dbReference type="EMBL" id="JBHSDS010000008">
    <property type="protein sequence ID" value="MFC4359162.1"/>
    <property type="molecule type" value="Genomic_DNA"/>
</dbReference>
<dbReference type="InterPro" id="IPR004843">
    <property type="entry name" value="Calcineurin-like_PHP"/>
</dbReference>
<evidence type="ECO:0000313" key="5">
    <source>
        <dbReference type="EMBL" id="MFC4359162.1"/>
    </source>
</evidence>
<dbReference type="InterPro" id="IPR006179">
    <property type="entry name" value="5_nucleotidase/apyrase"/>
</dbReference>
<feature type="region of interest" description="Disordered" evidence="2">
    <location>
        <begin position="462"/>
        <end position="518"/>
    </location>
</feature>
<dbReference type="PANTHER" id="PTHR11575:SF24">
    <property type="entry name" value="5'-NUCLEOTIDASE"/>
    <property type="match status" value="1"/>
</dbReference>
<name>A0ABD5PE20_9EURY</name>
<dbReference type="InterPro" id="IPR029052">
    <property type="entry name" value="Metallo-depent_PP-like"/>
</dbReference>
<dbReference type="Pfam" id="PF00149">
    <property type="entry name" value="Metallophos"/>
    <property type="match status" value="1"/>
</dbReference>
<feature type="domain" description="5'-Nucleotidase C-terminal" evidence="4">
    <location>
        <begin position="271"/>
        <end position="419"/>
    </location>
</feature>
<sequence>MVRLLHYSDIENVYDDPERAGRLAGRLRDLDGEDALVVGTGDDTAPGVLALVARGGQALDFFEAVDARVETFGNHDFDFGVARARQLAGDAPQTWVSANVRDEDGDRFGADVGVVPWTVEEVAGERVGLFGLTDPATPSINPMATDLTFTDPYEAAAEAVDALRERGVDHVVCCSHLGAGDDELARRFDLDAVLGGHVHSERAEHVDGTLCTRPGVNGHVVLEVELGSTGDGNDDSGRATATRHPAAGAPVDERLAAALEARMAESGLRAVVATVDDPIERTEETVFGGECRIGNLVADAYRWAADADVGIQNSGGVRTGPALAGEVTTGDLVSVLPFEEHVVVAELTGRELEAVFREFAGARLDFGEPDWWHGHVSGAELVWDDTAGELVAARVGGDPVDPEATYRVATSEYLLHTDHELPTLGARHRAGEYGIQHEVLAAYVRETGAAVDVEGRMRRVNARGDADDASTGVDATDSDADTGAADSDTGADGDGPGDAGAGEGPSPDPVPGEAGTEE</sequence>
<evidence type="ECO:0000256" key="1">
    <source>
        <dbReference type="ARBA" id="ARBA00022729"/>
    </source>
</evidence>
<dbReference type="PANTHER" id="PTHR11575">
    <property type="entry name" value="5'-NUCLEOTIDASE-RELATED"/>
    <property type="match status" value="1"/>
</dbReference>
<dbReference type="Gene3D" id="3.60.21.10">
    <property type="match status" value="1"/>
</dbReference>
<dbReference type="Proteomes" id="UP001595921">
    <property type="component" value="Unassembled WGS sequence"/>
</dbReference>
<protein>
    <submittedName>
        <fullName evidence="5">Bifunctional metallophosphatase/5'-nucleotidase</fullName>
    </submittedName>
</protein>
<feature type="compositionally biased region" description="Low complexity" evidence="2">
    <location>
        <begin position="469"/>
        <end position="490"/>
    </location>
</feature>
<dbReference type="PRINTS" id="PR01607">
    <property type="entry name" value="APYRASEFAMLY"/>
</dbReference>
<dbReference type="Gene3D" id="3.90.780.10">
    <property type="entry name" value="5'-Nucleotidase, C-terminal domain"/>
    <property type="match status" value="1"/>
</dbReference>
<dbReference type="InterPro" id="IPR008334">
    <property type="entry name" value="5'-Nucleotdase_C"/>
</dbReference>
<dbReference type="InterPro" id="IPR036907">
    <property type="entry name" value="5'-Nucleotdase_C_sf"/>
</dbReference>
<evidence type="ECO:0000313" key="6">
    <source>
        <dbReference type="Proteomes" id="UP001595921"/>
    </source>
</evidence>
<evidence type="ECO:0000259" key="4">
    <source>
        <dbReference type="Pfam" id="PF02872"/>
    </source>
</evidence>
<comment type="caution">
    <text evidence="5">The sequence shown here is derived from an EMBL/GenBank/DDBJ whole genome shotgun (WGS) entry which is preliminary data.</text>
</comment>
<dbReference type="SUPFAM" id="SSF56300">
    <property type="entry name" value="Metallo-dependent phosphatases"/>
    <property type="match status" value="1"/>
</dbReference>
<feature type="region of interest" description="Disordered" evidence="2">
    <location>
        <begin position="226"/>
        <end position="246"/>
    </location>
</feature>
<dbReference type="SUPFAM" id="SSF55816">
    <property type="entry name" value="5'-nucleotidase (syn. UDP-sugar hydrolase), C-terminal domain"/>
    <property type="match status" value="1"/>
</dbReference>
<dbReference type="CDD" id="cd00845">
    <property type="entry name" value="MPP_UshA_N_like"/>
    <property type="match status" value="1"/>
</dbReference>
<evidence type="ECO:0000259" key="3">
    <source>
        <dbReference type="Pfam" id="PF00149"/>
    </source>
</evidence>
<gene>
    <name evidence="5" type="ORF">ACFO0N_14540</name>
</gene>
<dbReference type="AlphaFoldDB" id="A0ABD5PE20"/>
<keyword evidence="6" id="KW-1185">Reference proteome</keyword>
<reference evidence="5 6" key="1">
    <citation type="journal article" date="2019" name="Int. J. Syst. Evol. Microbiol.">
        <title>The Global Catalogue of Microorganisms (GCM) 10K type strain sequencing project: providing services to taxonomists for standard genome sequencing and annotation.</title>
        <authorList>
            <consortium name="The Broad Institute Genomics Platform"/>
            <consortium name="The Broad Institute Genome Sequencing Center for Infectious Disease"/>
            <person name="Wu L."/>
            <person name="Ma J."/>
        </authorList>
    </citation>
    <scope>NUCLEOTIDE SEQUENCE [LARGE SCALE GENOMIC DNA]</scope>
    <source>
        <strain evidence="5 6">CGMCC 1.12553</strain>
    </source>
</reference>
<accession>A0ABD5PE20</accession>
<keyword evidence="1" id="KW-0732">Signal</keyword>
<proteinExistence type="predicted"/>
<organism evidence="5 6">
    <name type="scientific">Halobium salinum</name>
    <dbReference type="NCBI Taxonomy" id="1364940"/>
    <lineage>
        <taxon>Archaea</taxon>
        <taxon>Methanobacteriati</taxon>
        <taxon>Methanobacteriota</taxon>
        <taxon>Stenosarchaea group</taxon>
        <taxon>Halobacteria</taxon>
        <taxon>Halobacteriales</taxon>
        <taxon>Haloferacaceae</taxon>
        <taxon>Halobium</taxon>
    </lineage>
</organism>
<dbReference type="Pfam" id="PF02872">
    <property type="entry name" value="5_nucleotid_C"/>
    <property type="match status" value="1"/>
</dbReference>
<evidence type="ECO:0000256" key="2">
    <source>
        <dbReference type="SAM" id="MobiDB-lite"/>
    </source>
</evidence>
<feature type="domain" description="Calcineurin-like phosphoesterase" evidence="3">
    <location>
        <begin position="3"/>
        <end position="200"/>
    </location>
</feature>